<accession>A0A1H3DJQ8</accession>
<keyword evidence="6" id="KW-1185">Reference proteome</keyword>
<dbReference type="Proteomes" id="UP000199652">
    <property type="component" value="Unassembled WGS sequence"/>
</dbReference>
<evidence type="ECO:0000313" key="6">
    <source>
        <dbReference type="Proteomes" id="UP000199652"/>
    </source>
</evidence>
<reference evidence="6" key="1">
    <citation type="submission" date="2016-10" db="EMBL/GenBank/DDBJ databases">
        <authorList>
            <person name="Varghese N."/>
            <person name="Submissions S."/>
        </authorList>
    </citation>
    <scope>NUCLEOTIDE SEQUENCE [LARGE SCALE GENOMIC DNA]</scope>
    <source>
        <strain evidence="6">VPI 5359</strain>
    </source>
</reference>
<keyword evidence="2" id="KW-0472">Membrane</keyword>
<keyword evidence="2" id="KW-0812">Transmembrane</keyword>
<feature type="compositionally biased region" description="Low complexity" evidence="1">
    <location>
        <begin position="1873"/>
        <end position="1892"/>
    </location>
</feature>
<keyword evidence="3" id="KW-0732">Signal</keyword>
<evidence type="ECO:0000313" key="5">
    <source>
        <dbReference type="EMBL" id="SDX66560.1"/>
    </source>
</evidence>
<feature type="domain" description="BIG2" evidence="4">
    <location>
        <begin position="634"/>
        <end position="717"/>
    </location>
</feature>
<organism evidence="5 6">
    <name type="scientific">Eubacterium barkeri</name>
    <name type="common">Clostridium barkeri</name>
    <dbReference type="NCBI Taxonomy" id="1528"/>
    <lineage>
        <taxon>Bacteria</taxon>
        <taxon>Bacillati</taxon>
        <taxon>Bacillota</taxon>
        <taxon>Clostridia</taxon>
        <taxon>Eubacteriales</taxon>
        <taxon>Eubacteriaceae</taxon>
        <taxon>Eubacterium</taxon>
    </lineage>
</organism>
<feature type="region of interest" description="Disordered" evidence="1">
    <location>
        <begin position="1872"/>
        <end position="1892"/>
    </location>
</feature>
<feature type="chain" id="PRO_5011782308" evidence="3">
    <location>
        <begin position="28"/>
        <end position="1925"/>
    </location>
</feature>
<evidence type="ECO:0000256" key="1">
    <source>
        <dbReference type="SAM" id="MobiDB-lite"/>
    </source>
</evidence>
<protein>
    <submittedName>
        <fullName evidence="5">Ig-like domain (Group 2)</fullName>
    </submittedName>
</protein>
<evidence type="ECO:0000256" key="2">
    <source>
        <dbReference type="SAM" id="Phobius"/>
    </source>
</evidence>
<feature type="signal peptide" evidence="3">
    <location>
        <begin position="1"/>
        <end position="27"/>
    </location>
</feature>
<dbReference type="RefSeq" id="WP_090243874.1">
    <property type="nucleotide sequence ID" value="NZ_FNOU01000005.1"/>
</dbReference>
<feature type="domain" description="BIG2" evidence="4">
    <location>
        <begin position="549"/>
        <end position="631"/>
    </location>
</feature>
<dbReference type="InterPro" id="IPR003343">
    <property type="entry name" value="Big_2"/>
</dbReference>
<dbReference type="InterPro" id="IPR025883">
    <property type="entry name" value="Cadherin-like_domain"/>
</dbReference>
<dbReference type="OrthoDB" id="411361at2"/>
<evidence type="ECO:0000259" key="4">
    <source>
        <dbReference type="SMART" id="SM00635"/>
    </source>
</evidence>
<gene>
    <name evidence="5" type="ORF">SAMN04488579_10530</name>
</gene>
<feature type="transmembrane region" description="Helical" evidence="2">
    <location>
        <begin position="1902"/>
        <end position="1920"/>
    </location>
</feature>
<dbReference type="Pfam" id="PF12733">
    <property type="entry name" value="Cadherin-like"/>
    <property type="match status" value="1"/>
</dbReference>
<dbReference type="InterPro" id="IPR008964">
    <property type="entry name" value="Invasin/intimin_cell_adhesion"/>
</dbReference>
<dbReference type="SMART" id="SM00635">
    <property type="entry name" value="BID_2"/>
    <property type="match status" value="3"/>
</dbReference>
<keyword evidence="2" id="KW-1133">Transmembrane helix</keyword>
<dbReference type="Pfam" id="PF02368">
    <property type="entry name" value="Big_2"/>
    <property type="match status" value="2"/>
</dbReference>
<sequence length="1925" mass="203610">MKRLKNLVMLLLMVALVMGMVPLSAMAVESQDSQVHVTVSNTTYSKADGAPWEGTLVDEWVPINQDSTMMSAVLEALSRGKYSQTGAESNYISEINGLSAFAGGGMSGWMGTLNDWFTNEGFGAFTVKAGTLEAGDDIAIMYTCNYGEDLGGTWGNNDKTLKALKTDAGVLSPAFDPATKSYTLTVENGTKAVTVTPTAANKNYQVRASVAGTEYKRTAAIPVQDGTVISVKCGDPSWPSMNSNESPGVEYTLTVKMKNNAPVLAEGVTTPDHASVNKTGKYSIDLSKIFTDSDGDALTYTVSVGDAEAVAADAAYTTTVQDKETFTFIANDGKADSPQYVVTVTNTGNASPTLKEGVEAIETQSYTWYAGGTSYKYFYPSKFFEDPDGDALIYTVSIDGGAPVQMEGTNPSQRVEIGETSPATQTYVFQASDGKESSPTHTLIVLSRQIAQATITPASGQGVYETSNGRFDYIMGGTPENQIQFTASVLPAGSQQKVTWSINNDSVGSIDDNGLLRLNKDKFATAEGTFEVQATSVDGARSSVYFHVIPGKINIGSDAVEAPLSQDTSVKTTTVKLANNWYNNQLVVSSANPEIATVTVTGQNLTITPNSPGETTIKVAYAQDEANTDTMTVKVTGVRVTRKDGSDSKYFQLKKGATPNTLALQAKGVDANETFTWSSSDESVATVDENGVVTGIKDGPVLITAKSSASTLLSAVKGVIALEVAGEGVPYMDNLTLTSYSSFGWTSNNSGFRSTQLDYHLTSTNVSLASFMFTPTYDGEKYSAKAYYKDSTRQETSCGINQGVSNTLNYALFPGDNTIKIVLTEKADATNTTTYVFNISRPYSATKTITKMMVQPDGSAAQTYPTYKGKPEGTLFKSPEGVVGTATGWSSSVYEYTTYAFEGTKVLALAPTFGDAFEHVRVSVDGGAPTELTADVSSKMPDVQNYGVKPSGTALVYEVISSKVWADRLESGTQDPWSDGAESTYKITILQVAADAGTMKITSAKLSEGAQFFGKGFVSSDFAPNILINRGIQSVTMNFTVPNGYEVYQNQKKDANKLTGETGASETTYTLAMDTPSAVSGTAATIVLFDEKSNVQYSYRFAYTAKGEEGVQPSRVIDYLCLGSQYTNISTFGMLPEKTLQYGGSLKSLGNFGGSITYEFDTPITNDPKNPNGIDFIAFGNCFGETAGAAEPGWVQVSSDGVNWYYLAGSSHYDDEADWNYSMTYTKTGSGASAWTASDGTSGTNYTYPLAANYPLHTFAAGEENSMTVSGLHLVANAKDSYGTDSAAYPDFGYVDTHVNNTVKGEATNPYLGSGNSKDGMFDLDWAVDAEGKPVSVDNVKYIKVGTASNIYAGAIGEKSTEITSIYTTQNKAEEAVGQTAAPTGITVDGTALALKEGTTSYRAAVDGDFDVTVDAPEGANVYINGNRGTTRTYESTPLHHTLRIIVQEGEKEASMTYITLITPEEAALEEVQSMLDSLKAPADVTLEDSAQIALVRKAYDALSDENKAQITADALQRLTDAEAKITALNADVAAAQKVTDRINGLPTAEELTLAYLVPMQDARKAYDGLTPEQKALVSADVLKHLTDDEAKMAELAAAAALEKQKETAKADLASTVNKADYRTAQQAEIDKAIERGNQAIDQAKDADGIAQALAAAKNTIAAIKTDAQLTAEEDAAAAQAVQSLIDKAHEKIAANDGGVEAAVKAVNDGYAALSDGAKALVKEGVSAVNTAEQDLAQNNHQPSHEGVAVVATDDQGKALPVDTRIVLTSPKSETSMAKAESHAAEAGHAGYISVMGVNISMEGTPVEGAIRLVLSVDLDGYQTDAVKVAHVKADGSIELLDAVYDTTAKTLTFSTRSFSDFVVLAKKTEAVTPGSGSGNTTTTTGTTEGNSVKTGVAGDDLALAMPLLLAGLAGCLLLARRKAQ</sequence>
<proteinExistence type="predicted"/>
<dbReference type="SUPFAM" id="SSF49373">
    <property type="entry name" value="Invasin/intimin cell-adhesion fragments"/>
    <property type="match status" value="3"/>
</dbReference>
<dbReference type="STRING" id="1528.SAMN04488579_10530"/>
<evidence type="ECO:0000256" key="3">
    <source>
        <dbReference type="SAM" id="SignalP"/>
    </source>
</evidence>
<feature type="domain" description="BIG2" evidence="4">
    <location>
        <begin position="465"/>
        <end position="546"/>
    </location>
</feature>
<dbReference type="Gene3D" id="2.60.40.1080">
    <property type="match status" value="3"/>
</dbReference>
<dbReference type="EMBL" id="FNOU01000005">
    <property type="protein sequence ID" value="SDX66560.1"/>
    <property type="molecule type" value="Genomic_DNA"/>
</dbReference>
<name>A0A1H3DJQ8_EUBBA</name>